<protein>
    <submittedName>
        <fullName evidence="1">Uncharacterized protein</fullName>
    </submittedName>
</protein>
<name>A0ABR3VSM1_9PEZI</name>
<dbReference type="Proteomes" id="UP001586593">
    <property type="component" value="Unassembled WGS sequence"/>
</dbReference>
<dbReference type="EMBL" id="JAZHXJ010001545">
    <property type="protein sequence ID" value="KAL1844675.1"/>
    <property type="molecule type" value="Genomic_DNA"/>
</dbReference>
<reference evidence="1 2" key="1">
    <citation type="journal article" date="2024" name="Commun. Biol.">
        <title>Comparative genomic analysis of thermophilic fungi reveals convergent evolutionary adaptations and gene losses.</title>
        <authorList>
            <person name="Steindorff A.S."/>
            <person name="Aguilar-Pontes M.V."/>
            <person name="Robinson A.J."/>
            <person name="Andreopoulos B."/>
            <person name="LaButti K."/>
            <person name="Kuo A."/>
            <person name="Mondo S."/>
            <person name="Riley R."/>
            <person name="Otillar R."/>
            <person name="Haridas S."/>
            <person name="Lipzen A."/>
            <person name="Grimwood J."/>
            <person name="Schmutz J."/>
            <person name="Clum A."/>
            <person name="Reid I.D."/>
            <person name="Moisan M.C."/>
            <person name="Butler G."/>
            <person name="Nguyen T.T.M."/>
            <person name="Dewar K."/>
            <person name="Conant G."/>
            <person name="Drula E."/>
            <person name="Henrissat B."/>
            <person name="Hansel C."/>
            <person name="Singer S."/>
            <person name="Hutchinson M.I."/>
            <person name="de Vries R.P."/>
            <person name="Natvig D.O."/>
            <person name="Powell A.J."/>
            <person name="Tsang A."/>
            <person name="Grigoriev I.V."/>
        </authorList>
    </citation>
    <scope>NUCLEOTIDE SEQUENCE [LARGE SCALE GENOMIC DNA]</scope>
    <source>
        <strain evidence="1 2">ATCC 24622</strain>
    </source>
</reference>
<evidence type="ECO:0000313" key="1">
    <source>
        <dbReference type="EMBL" id="KAL1844675.1"/>
    </source>
</evidence>
<sequence length="311" mass="34875">MCLCKQIKALASAFDELEAERLVAALNSHLQAIRDFCTKSKSLANGLRYEIGDKQQLSSKISTRTSLDTTRQERILRAFQAKPSQFWQPVDDDATHMELGRRLACVLVYLRYRLFNEVHVPSAISLFAPGAKSTDLRYAGKKFIGISRQLGGIGSLLSFPLDIPSSTYERYVPGADQKVVEHFKSIGVVQKAQLFDRFAKDLVKHQLQDEHPPSSYYALAAEYDDLLTDADQLLLLFRALGGADIPDFLIRSVQGPQLRWEDDGQLRQIDARQAGLPSELCCLLSSDDRREQALASSQFILQEATNEDYAS</sequence>
<organism evidence="1 2">
    <name type="scientific">Phialemonium thermophilum</name>
    <dbReference type="NCBI Taxonomy" id="223376"/>
    <lineage>
        <taxon>Eukaryota</taxon>
        <taxon>Fungi</taxon>
        <taxon>Dikarya</taxon>
        <taxon>Ascomycota</taxon>
        <taxon>Pezizomycotina</taxon>
        <taxon>Sordariomycetes</taxon>
        <taxon>Sordariomycetidae</taxon>
        <taxon>Cephalothecales</taxon>
        <taxon>Cephalothecaceae</taxon>
        <taxon>Phialemonium</taxon>
    </lineage>
</organism>
<gene>
    <name evidence="1" type="ORF">VTK73DRAFT_2047</name>
</gene>
<keyword evidence="2" id="KW-1185">Reference proteome</keyword>
<comment type="caution">
    <text evidence="1">The sequence shown here is derived from an EMBL/GenBank/DDBJ whole genome shotgun (WGS) entry which is preliminary data.</text>
</comment>
<evidence type="ECO:0000313" key="2">
    <source>
        <dbReference type="Proteomes" id="UP001586593"/>
    </source>
</evidence>
<proteinExistence type="predicted"/>
<accession>A0ABR3VSM1</accession>